<reference evidence="8" key="1">
    <citation type="journal article" date="2019" name="Int. J. Syst. Evol. Microbiol.">
        <title>The Global Catalogue of Microorganisms (GCM) 10K type strain sequencing project: providing services to taxonomists for standard genome sequencing and annotation.</title>
        <authorList>
            <consortium name="The Broad Institute Genomics Platform"/>
            <consortium name="The Broad Institute Genome Sequencing Center for Infectious Disease"/>
            <person name="Wu L."/>
            <person name="Ma J."/>
        </authorList>
    </citation>
    <scope>NUCLEOTIDE SEQUENCE [LARGE SCALE GENOMIC DNA]</scope>
    <source>
        <strain evidence="8">NBRC 112416</strain>
    </source>
</reference>
<evidence type="ECO:0000256" key="4">
    <source>
        <dbReference type="ARBA" id="ARBA00022801"/>
    </source>
</evidence>
<comment type="catalytic activity">
    <reaction evidence="1">
        <text>Hydrolysis of terminal non-reducing N-acetyl-D-hexosamine residues in N-acetyl-beta-D-hexosaminides.</text>
        <dbReference type="EC" id="3.2.1.52"/>
    </reaction>
</comment>
<keyword evidence="4" id="KW-0378">Hydrolase</keyword>
<dbReference type="Gene3D" id="3.20.20.300">
    <property type="entry name" value="Glycoside hydrolase, family 3, N-terminal domain"/>
    <property type="match status" value="1"/>
</dbReference>
<evidence type="ECO:0000256" key="1">
    <source>
        <dbReference type="ARBA" id="ARBA00001231"/>
    </source>
</evidence>
<gene>
    <name evidence="7" type="ORF">GCM10010862_11570</name>
</gene>
<evidence type="ECO:0000313" key="8">
    <source>
        <dbReference type="Proteomes" id="UP001156691"/>
    </source>
</evidence>
<evidence type="ECO:0000313" key="7">
    <source>
        <dbReference type="EMBL" id="GLQ53898.1"/>
    </source>
</evidence>
<dbReference type="EMBL" id="BSNS01000007">
    <property type="protein sequence ID" value="GLQ53898.1"/>
    <property type="molecule type" value="Genomic_DNA"/>
</dbReference>
<sequence>MSNTPLALFIGMPGLELSADEVAFLRDANPYGLFLFRRNIDKPDQVRRLIAQFRAAVGRADAPVFVDQEGGRVQRLDNGNFPSFRSLGSFGALARKDLGLARRAMRLSTLAMGTILADLTIDSGTTPVVDLARKGTHDVIGQRAFGDDPELVITMAREVIEGMLEVGTLPIMKHIPGYGRVTVDPHFDCPVVDATLDDLRHTDFQPFIALKDTPWAMVAHLVFTQVDPQRPASVSPDVCDLIRKDVGYDGVLITDCLSMEALKGTGAERVAAALEAGYDIALLSQGGLTVAEAAAKAARPLSPKTLERIARAQGKRGNLRVDVAALHGEVEEIFRESGVA</sequence>
<dbReference type="SUPFAM" id="SSF51445">
    <property type="entry name" value="(Trans)glycosidases"/>
    <property type="match status" value="1"/>
</dbReference>
<dbReference type="Proteomes" id="UP001156691">
    <property type="component" value="Unassembled WGS sequence"/>
</dbReference>
<dbReference type="RefSeq" id="WP_284339351.1">
    <property type="nucleotide sequence ID" value="NZ_BSNS01000007.1"/>
</dbReference>
<proteinExistence type="inferred from homology"/>
<dbReference type="EC" id="3.2.1.52" evidence="3"/>
<dbReference type="InterPro" id="IPR050226">
    <property type="entry name" value="NagZ_Beta-hexosaminidase"/>
</dbReference>
<dbReference type="PROSITE" id="PS00775">
    <property type="entry name" value="GLYCOSYL_HYDROL_F3"/>
    <property type="match status" value="1"/>
</dbReference>
<keyword evidence="8" id="KW-1185">Reference proteome</keyword>
<organism evidence="7 8">
    <name type="scientific">Devosia nitrariae</name>
    <dbReference type="NCBI Taxonomy" id="2071872"/>
    <lineage>
        <taxon>Bacteria</taxon>
        <taxon>Pseudomonadati</taxon>
        <taxon>Pseudomonadota</taxon>
        <taxon>Alphaproteobacteria</taxon>
        <taxon>Hyphomicrobiales</taxon>
        <taxon>Devosiaceae</taxon>
        <taxon>Devosia</taxon>
    </lineage>
</organism>
<name>A0ABQ5W220_9HYPH</name>
<evidence type="ECO:0000259" key="6">
    <source>
        <dbReference type="Pfam" id="PF00933"/>
    </source>
</evidence>
<dbReference type="PANTHER" id="PTHR30480:SF13">
    <property type="entry name" value="BETA-HEXOSAMINIDASE"/>
    <property type="match status" value="1"/>
</dbReference>
<protein>
    <recommendedName>
        <fullName evidence="3">beta-N-acetylhexosaminidase</fullName>
        <ecNumber evidence="3">3.2.1.52</ecNumber>
    </recommendedName>
</protein>
<dbReference type="InterPro" id="IPR036962">
    <property type="entry name" value="Glyco_hydro_3_N_sf"/>
</dbReference>
<evidence type="ECO:0000256" key="3">
    <source>
        <dbReference type="ARBA" id="ARBA00012663"/>
    </source>
</evidence>
<dbReference type="InterPro" id="IPR017853">
    <property type="entry name" value="GH"/>
</dbReference>
<dbReference type="NCBIfam" id="NF003740">
    <property type="entry name" value="PRK05337.1"/>
    <property type="match status" value="1"/>
</dbReference>
<evidence type="ECO:0000256" key="5">
    <source>
        <dbReference type="ARBA" id="ARBA00023295"/>
    </source>
</evidence>
<dbReference type="Pfam" id="PF00933">
    <property type="entry name" value="Glyco_hydro_3"/>
    <property type="match status" value="1"/>
</dbReference>
<dbReference type="PANTHER" id="PTHR30480">
    <property type="entry name" value="BETA-HEXOSAMINIDASE-RELATED"/>
    <property type="match status" value="1"/>
</dbReference>
<comment type="caution">
    <text evidence="7">The sequence shown here is derived from an EMBL/GenBank/DDBJ whole genome shotgun (WGS) entry which is preliminary data.</text>
</comment>
<feature type="domain" description="Glycoside hydrolase family 3 N-terminal" evidence="6">
    <location>
        <begin position="14"/>
        <end position="298"/>
    </location>
</feature>
<dbReference type="InterPro" id="IPR001764">
    <property type="entry name" value="Glyco_hydro_3_N"/>
</dbReference>
<keyword evidence="5" id="KW-0326">Glycosidase</keyword>
<comment type="similarity">
    <text evidence="2">Belongs to the glycosyl hydrolase 3 family.</text>
</comment>
<evidence type="ECO:0000256" key="2">
    <source>
        <dbReference type="ARBA" id="ARBA00005336"/>
    </source>
</evidence>
<dbReference type="InterPro" id="IPR019800">
    <property type="entry name" value="Glyco_hydro_3_AS"/>
</dbReference>
<accession>A0ABQ5W220</accession>